<accession>A0A8C5GAW6</accession>
<dbReference type="Proteomes" id="UP000694680">
    <property type="component" value="Chromosome 18"/>
</dbReference>
<proteinExistence type="predicted"/>
<evidence type="ECO:0000259" key="1">
    <source>
        <dbReference type="PROSITE" id="PS50053"/>
    </source>
</evidence>
<reference evidence="2" key="1">
    <citation type="submission" date="2020-06" db="EMBL/GenBank/DDBJ databases">
        <authorList>
            <consortium name="Wellcome Sanger Institute Data Sharing"/>
        </authorList>
    </citation>
    <scope>NUCLEOTIDE SEQUENCE [LARGE SCALE GENOMIC DNA]</scope>
</reference>
<dbReference type="InterPro" id="IPR000626">
    <property type="entry name" value="Ubiquitin-like_dom"/>
</dbReference>
<feature type="domain" description="Ubiquitin-like" evidence="1">
    <location>
        <begin position="30"/>
        <end position="91"/>
    </location>
</feature>
<dbReference type="Ensembl" id="ENSGWIT00000029433.1">
    <property type="protein sequence ID" value="ENSGWIP00000026948.1"/>
    <property type="gene ID" value="ENSGWIG00000014133.1"/>
</dbReference>
<reference evidence="2" key="3">
    <citation type="submission" date="2025-09" db="UniProtKB">
        <authorList>
            <consortium name="Ensembl"/>
        </authorList>
    </citation>
    <scope>IDENTIFICATION</scope>
</reference>
<sequence>MVIQVIVYGYNKERMTVDLCSSEKEMEKLTVLHLKQKIALKMNLTSSESDIVVDMQLIFAGKRLDRNDVTLSSCKLIHQSVIQMVMTMDGGQKT</sequence>
<keyword evidence="3" id="KW-1185">Reference proteome</keyword>
<dbReference type="SUPFAM" id="SSF54236">
    <property type="entry name" value="Ubiquitin-like"/>
    <property type="match status" value="1"/>
</dbReference>
<dbReference type="InterPro" id="IPR029071">
    <property type="entry name" value="Ubiquitin-like_domsf"/>
</dbReference>
<dbReference type="Pfam" id="PF00240">
    <property type="entry name" value="ubiquitin"/>
    <property type="match status" value="1"/>
</dbReference>
<name>A0A8C5GAW6_GOUWI</name>
<evidence type="ECO:0000313" key="3">
    <source>
        <dbReference type="Proteomes" id="UP000694680"/>
    </source>
</evidence>
<evidence type="ECO:0000313" key="2">
    <source>
        <dbReference type="Ensembl" id="ENSGWIP00000026948.1"/>
    </source>
</evidence>
<protein>
    <recommendedName>
        <fullName evidence="1">Ubiquitin-like domain-containing protein</fullName>
    </recommendedName>
</protein>
<dbReference type="Gene3D" id="3.10.20.90">
    <property type="entry name" value="Phosphatidylinositol 3-kinase Catalytic Subunit, Chain A, domain 1"/>
    <property type="match status" value="1"/>
</dbReference>
<dbReference type="PROSITE" id="PS50053">
    <property type="entry name" value="UBIQUITIN_2"/>
    <property type="match status" value="1"/>
</dbReference>
<reference evidence="2" key="2">
    <citation type="submission" date="2025-08" db="UniProtKB">
        <authorList>
            <consortium name="Ensembl"/>
        </authorList>
    </citation>
    <scope>IDENTIFICATION</scope>
</reference>
<dbReference type="AlphaFoldDB" id="A0A8C5GAW6"/>
<organism evidence="2 3">
    <name type="scientific">Gouania willdenowi</name>
    <name type="common">Blunt-snouted clingfish</name>
    <name type="synonym">Lepadogaster willdenowi</name>
    <dbReference type="NCBI Taxonomy" id="441366"/>
    <lineage>
        <taxon>Eukaryota</taxon>
        <taxon>Metazoa</taxon>
        <taxon>Chordata</taxon>
        <taxon>Craniata</taxon>
        <taxon>Vertebrata</taxon>
        <taxon>Euteleostomi</taxon>
        <taxon>Actinopterygii</taxon>
        <taxon>Neopterygii</taxon>
        <taxon>Teleostei</taxon>
        <taxon>Neoteleostei</taxon>
        <taxon>Acanthomorphata</taxon>
        <taxon>Ovalentaria</taxon>
        <taxon>Blenniimorphae</taxon>
        <taxon>Blenniiformes</taxon>
        <taxon>Gobiesocoidei</taxon>
        <taxon>Gobiesocidae</taxon>
        <taxon>Gobiesocinae</taxon>
        <taxon>Gouania</taxon>
    </lineage>
</organism>